<feature type="domain" description="O-antigen ligase-related" evidence="6">
    <location>
        <begin position="206"/>
        <end position="354"/>
    </location>
</feature>
<evidence type="ECO:0000259" key="6">
    <source>
        <dbReference type="Pfam" id="PF04932"/>
    </source>
</evidence>
<dbReference type="GO" id="GO:0016020">
    <property type="term" value="C:membrane"/>
    <property type="evidence" value="ECO:0007669"/>
    <property type="project" value="UniProtKB-SubCell"/>
</dbReference>
<dbReference type="PANTHER" id="PTHR37422">
    <property type="entry name" value="TEICHURONIC ACID BIOSYNTHESIS PROTEIN TUAE"/>
    <property type="match status" value="1"/>
</dbReference>
<feature type="transmembrane region" description="Helical" evidence="5">
    <location>
        <begin position="370"/>
        <end position="400"/>
    </location>
</feature>
<dbReference type="STRING" id="485916.Dtox_3371"/>
<comment type="subcellular location">
    <subcellularLocation>
        <location evidence="1">Membrane</location>
        <topology evidence="1">Multi-pass membrane protein</topology>
    </subcellularLocation>
</comment>
<organism evidence="7 8">
    <name type="scientific">Desulfofarcimen acetoxidans (strain ATCC 49208 / DSM 771 / KCTC 5769 / VKM B-1644 / 5575)</name>
    <name type="common">Desulfotomaculum acetoxidans</name>
    <dbReference type="NCBI Taxonomy" id="485916"/>
    <lineage>
        <taxon>Bacteria</taxon>
        <taxon>Bacillati</taxon>
        <taxon>Bacillota</taxon>
        <taxon>Clostridia</taxon>
        <taxon>Eubacteriales</taxon>
        <taxon>Peptococcaceae</taxon>
        <taxon>Desulfofarcimen</taxon>
    </lineage>
</organism>
<dbReference type="InterPro" id="IPR007016">
    <property type="entry name" value="O-antigen_ligase-rel_domated"/>
</dbReference>
<keyword evidence="4 5" id="KW-0472">Membrane</keyword>
<feature type="transmembrane region" description="Helical" evidence="5">
    <location>
        <begin position="77"/>
        <end position="94"/>
    </location>
</feature>
<keyword evidence="2 5" id="KW-0812">Transmembrane</keyword>
<dbReference type="OrthoDB" id="1762823at2"/>
<feature type="transmembrane region" description="Helical" evidence="5">
    <location>
        <begin position="337"/>
        <end position="364"/>
    </location>
</feature>
<feature type="transmembrane region" description="Helical" evidence="5">
    <location>
        <begin position="178"/>
        <end position="195"/>
    </location>
</feature>
<dbReference type="Pfam" id="PF04932">
    <property type="entry name" value="Wzy_C"/>
    <property type="match status" value="1"/>
</dbReference>
<evidence type="ECO:0000313" key="7">
    <source>
        <dbReference type="EMBL" id="ACV64101.1"/>
    </source>
</evidence>
<evidence type="ECO:0000313" key="8">
    <source>
        <dbReference type="Proteomes" id="UP000002217"/>
    </source>
</evidence>
<feature type="transmembrane region" description="Helical" evidence="5">
    <location>
        <begin position="12"/>
        <end position="29"/>
    </location>
</feature>
<accession>C8W5V1</accession>
<feature type="transmembrane region" description="Helical" evidence="5">
    <location>
        <begin position="136"/>
        <end position="155"/>
    </location>
</feature>
<dbReference type="RefSeq" id="WP_015758791.1">
    <property type="nucleotide sequence ID" value="NC_013216.1"/>
</dbReference>
<proteinExistence type="predicted"/>
<feature type="transmembrane region" description="Helical" evidence="5">
    <location>
        <begin position="247"/>
        <end position="270"/>
    </location>
</feature>
<name>C8W5V1_DESAS</name>
<evidence type="ECO:0000256" key="3">
    <source>
        <dbReference type="ARBA" id="ARBA00022989"/>
    </source>
</evidence>
<evidence type="ECO:0000256" key="4">
    <source>
        <dbReference type="ARBA" id="ARBA00023136"/>
    </source>
</evidence>
<dbReference type="PANTHER" id="PTHR37422:SF13">
    <property type="entry name" value="LIPOPOLYSACCHARIDE BIOSYNTHESIS PROTEIN PA4999-RELATED"/>
    <property type="match status" value="1"/>
</dbReference>
<keyword evidence="8" id="KW-1185">Reference proteome</keyword>
<dbReference type="Proteomes" id="UP000002217">
    <property type="component" value="Chromosome"/>
</dbReference>
<feature type="transmembrane region" description="Helical" evidence="5">
    <location>
        <begin position="106"/>
        <end position="124"/>
    </location>
</feature>
<dbReference type="InterPro" id="IPR051533">
    <property type="entry name" value="WaaL-like"/>
</dbReference>
<dbReference type="eggNOG" id="COG3307">
    <property type="taxonomic scope" value="Bacteria"/>
</dbReference>
<keyword evidence="3 5" id="KW-1133">Transmembrane helix</keyword>
<evidence type="ECO:0000256" key="1">
    <source>
        <dbReference type="ARBA" id="ARBA00004141"/>
    </source>
</evidence>
<reference evidence="7 8" key="1">
    <citation type="journal article" date="2009" name="Stand. Genomic Sci.">
        <title>Complete genome sequence of Desulfotomaculum acetoxidans type strain (5575).</title>
        <authorList>
            <person name="Spring S."/>
            <person name="Lapidus A."/>
            <person name="Schroder M."/>
            <person name="Gleim D."/>
            <person name="Sims D."/>
            <person name="Meincke L."/>
            <person name="Glavina Del Rio T."/>
            <person name="Tice H."/>
            <person name="Copeland A."/>
            <person name="Cheng J.F."/>
            <person name="Lucas S."/>
            <person name="Chen F."/>
            <person name="Nolan M."/>
            <person name="Bruce D."/>
            <person name="Goodwin L."/>
            <person name="Pitluck S."/>
            <person name="Ivanova N."/>
            <person name="Mavromatis K."/>
            <person name="Mikhailova N."/>
            <person name="Pati A."/>
            <person name="Chen A."/>
            <person name="Palaniappan K."/>
            <person name="Land M."/>
            <person name="Hauser L."/>
            <person name="Chang Y.J."/>
            <person name="Jeffries C.D."/>
            <person name="Chain P."/>
            <person name="Saunders E."/>
            <person name="Brettin T."/>
            <person name="Detter J.C."/>
            <person name="Goker M."/>
            <person name="Bristow J."/>
            <person name="Eisen J.A."/>
            <person name="Markowitz V."/>
            <person name="Hugenholtz P."/>
            <person name="Kyrpides N.C."/>
            <person name="Klenk H.P."/>
            <person name="Han C."/>
        </authorList>
    </citation>
    <scope>NUCLEOTIDE SEQUENCE [LARGE SCALE GENOMIC DNA]</scope>
    <source>
        <strain evidence="8">ATCC 49208 / DSM 771 / VKM B-1644</strain>
    </source>
</reference>
<feature type="transmembrane region" description="Helical" evidence="5">
    <location>
        <begin position="207"/>
        <end position="235"/>
    </location>
</feature>
<feature type="transmembrane region" description="Helical" evidence="5">
    <location>
        <begin position="41"/>
        <end position="65"/>
    </location>
</feature>
<evidence type="ECO:0000256" key="5">
    <source>
        <dbReference type="SAM" id="Phobius"/>
    </source>
</evidence>
<gene>
    <name evidence="7" type="ordered locus">Dtox_3371</name>
</gene>
<evidence type="ECO:0000256" key="2">
    <source>
        <dbReference type="ARBA" id="ARBA00022692"/>
    </source>
</evidence>
<dbReference type="KEGG" id="dae:Dtox_3371"/>
<dbReference type="HOGENOM" id="CLU_021625_1_0_9"/>
<dbReference type="AlphaFoldDB" id="C8W5V1"/>
<dbReference type="EMBL" id="CP001720">
    <property type="protein sequence ID" value="ACV64101.1"/>
    <property type="molecule type" value="Genomic_DNA"/>
</dbReference>
<protein>
    <submittedName>
        <fullName evidence="7">O-antigen polymerase</fullName>
    </submittedName>
</protein>
<sequence length="413" mass="47050">MELLKTRREMSFLILWFTAAIYPLVVIPYKLCSSFPSINQYFLDCFYAPRYIMLAVLGIMSLVILSNDRIQLKHPAFIPLGLFIFFGLLSTLFAPEPVTAWIGNPYRYTGYTTYLFCLLLFILAYRSNHAEQILKYAVCTAVLVSFIALLQYLGYNPVPHEPYREGIRSYSTLGNPDFLGSYQVFILPAAMFFYLRKKKLRWLISSALIYLGLIVCQTRSSWIAFFTTFTFILLYALPLPKIRKPAALLLITFFVIFCLCSLSKGGVVFLNRAGSIAGEASAALRFEENAGNGRVMIWKETLKLLPAHWAFGLGPDHLGYAGLKTKHQHPIDKAHNIFLEIAITMGVFALLFYLAFLSFFLSLYRTKYGLMYLAMILAYIIQGLFSIEVVLIMPLFWIVLGFSLRYTAGEKEG</sequence>